<name>A0A2T2WG71_9FIRM</name>
<organism evidence="1 2">
    <name type="scientific">Sulfobacillus benefaciens</name>
    <dbReference type="NCBI Taxonomy" id="453960"/>
    <lineage>
        <taxon>Bacteria</taxon>
        <taxon>Bacillati</taxon>
        <taxon>Bacillota</taxon>
        <taxon>Clostridia</taxon>
        <taxon>Eubacteriales</taxon>
        <taxon>Clostridiales Family XVII. Incertae Sedis</taxon>
        <taxon>Sulfobacillus</taxon>
    </lineage>
</organism>
<accession>A0A2T2WG71</accession>
<protein>
    <submittedName>
        <fullName evidence="1">Uncharacterized protein</fullName>
    </submittedName>
</protein>
<sequence>MIEWSQLVHPWFTLDSDTIKALQDLSPILGRVPPETDDIQWNLLLTVWSAYAKSVSALSGVKNYELWQSEAVAHQYEELPKHVTLWGIIDGVQGSMHSALDNLGHAVWLVEYPQKAGSYYPASFNQLFDPKMGLIGAATSTKLSSELIHTLTAIYTNDGKKIIDLNNHSKHKRSLIPRQPIPLELQNNPLFQPLIAQQDSREMPVWFAEVKNMAENILPHFWQALPLVMTDAGY</sequence>
<dbReference type="AlphaFoldDB" id="A0A2T2WG71"/>
<dbReference type="EMBL" id="PXYT01000140">
    <property type="protein sequence ID" value="PSR21229.1"/>
    <property type="molecule type" value="Genomic_DNA"/>
</dbReference>
<evidence type="ECO:0000313" key="1">
    <source>
        <dbReference type="EMBL" id="PSR21229.1"/>
    </source>
</evidence>
<gene>
    <name evidence="1" type="ORF">C7B43_21410</name>
</gene>
<reference evidence="1 2" key="1">
    <citation type="journal article" date="2014" name="BMC Genomics">
        <title>Comparison of environmental and isolate Sulfobacillus genomes reveals diverse carbon, sulfur, nitrogen, and hydrogen metabolisms.</title>
        <authorList>
            <person name="Justice N.B."/>
            <person name="Norman A."/>
            <person name="Brown C.T."/>
            <person name="Singh A."/>
            <person name="Thomas B.C."/>
            <person name="Banfield J.F."/>
        </authorList>
    </citation>
    <scope>NUCLEOTIDE SEQUENCE [LARGE SCALE GENOMIC DNA]</scope>
    <source>
        <strain evidence="1">AMDSBA1</strain>
    </source>
</reference>
<comment type="caution">
    <text evidence="1">The sequence shown here is derived from an EMBL/GenBank/DDBJ whole genome shotgun (WGS) entry which is preliminary data.</text>
</comment>
<dbReference type="Proteomes" id="UP000242699">
    <property type="component" value="Unassembled WGS sequence"/>
</dbReference>
<evidence type="ECO:0000313" key="2">
    <source>
        <dbReference type="Proteomes" id="UP000242699"/>
    </source>
</evidence>
<proteinExistence type="predicted"/>